<evidence type="ECO:0000313" key="3">
    <source>
        <dbReference type="Proteomes" id="UP000027920"/>
    </source>
</evidence>
<organism evidence="2 3">
    <name type="scientific">Exophiala aquamarina CBS 119918</name>
    <dbReference type="NCBI Taxonomy" id="1182545"/>
    <lineage>
        <taxon>Eukaryota</taxon>
        <taxon>Fungi</taxon>
        <taxon>Dikarya</taxon>
        <taxon>Ascomycota</taxon>
        <taxon>Pezizomycotina</taxon>
        <taxon>Eurotiomycetes</taxon>
        <taxon>Chaetothyriomycetidae</taxon>
        <taxon>Chaetothyriales</taxon>
        <taxon>Herpotrichiellaceae</taxon>
        <taxon>Exophiala</taxon>
    </lineage>
</organism>
<feature type="transmembrane region" description="Helical" evidence="1">
    <location>
        <begin position="225"/>
        <end position="246"/>
    </location>
</feature>
<protein>
    <submittedName>
        <fullName evidence="2">Uncharacterized protein</fullName>
    </submittedName>
</protein>
<dbReference type="InterPro" id="IPR012349">
    <property type="entry name" value="Split_barrel_FMN-bd"/>
</dbReference>
<dbReference type="STRING" id="1182545.A0A072PBI9"/>
<name>A0A072PBI9_9EURO</name>
<dbReference type="EMBL" id="AMGV01000015">
    <property type="protein sequence ID" value="KEF52930.1"/>
    <property type="molecule type" value="Genomic_DNA"/>
</dbReference>
<comment type="caution">
    <text evidence="2">The sequence shown here is derived from an EMBL/GenBank/DDBJ whole genome shotgun (WGS) entry which is preliminary data.</text>
</comment>
<dbReference type="VEuPathDB" id="FungiDB:A1O9_10836"/>
<dbReference type="OrthoDB" id="539398at2759"/>
<evidence type="ECO:0000256" key="1">
    <source>
        <dbReference type="SAM" id="Phobius"/>
    </source>
</evidence>
<dbReference type="Gene3D" id="2.30.110.10">
    <property type="entry name" value="Electron Transport, Fmn-binding Protein, Chain A"/>
    <property type="match status" value="1"/>
</dbReference>
<proteinExistence type="predicted"/>
<dbReference type="PANTHER" id="PTHR39336">
    <property type="entry name" value="PYRIDOXAMINE PHOSPHATE OXIDASE FAMILY PROTEIN (AFU_ORTHOLOGUE AFUA_6G11440)"/>
    <property type="match status" value="1"/>
</dbReference>
<dbReference type="PANTHER" id="PTHR39336:SF1">
    <property type="entry name" value="PYRIDOXAMINE PHOSPHATE OXIDASE FAMILY PROTEIN (AFU_ORTHOLOGUE AFUA_6G11440)"/>
    <property type="match status" value="1"/>
</dbReference>
<dbReference type="HOGENOM" id="CLU_054794_1_0_1"/>
<keyword evidence="1" id="KW-0812">Transmembrane</keyword>
<keyword evidence="1" id="KW-1133">Transmembrane helix</keyword>
<dbReference type="AlphaFoldDB" id="A0A072PBI9"/>
<evidence type="ECO:0000313" key="2">
    <source>
        <dbReference type="EMBL" id="KEF52930.1"/>
    </source>
</evidence>
<reference evidence="2 3" key="1">
    <citation type="submission" date="2013-03" db="EMBL/GenBank/DDBJ databases">
        <title>The Genome Sequence of Exophiala aquamarina CBS 119918.</title>
        <authorList>
            <consortium name="The Broad Institute Genomics Platform"/>
            <person name="Cuomo C."/>
            <person name="de Hoog S."/>
            <person name="Gorbushina A."/>
            <person name="Walker B."/>
            <person name="Young S.K."/>
            <person name="Zeng Q."/>
            <person name="Gargeya S."/>
            <person name="Fitzgerald M."/>
            <person name="Haas B."/>
            <person name="Abouelleil A."/>
            <person name="Allen A.W."/>
            <person name="Alvarado L."/>
            <person name="Arachchi H.M."/>
            <person name="Berlin A.M."/>
            <person name="Chapman S.B."/>
            <person name="Gainer-Dewar J."/>
            <person name="Goldberg J."/>
            <person name="Griggs A."/>
            <person name="Gujja S."/>
            <person name="Hansen M."/>
            <person name="Howarth C."/>
            <person name="Imamovic A."/>
            <person name="Ireland A."/>
            <person name="Larimer J."/>
            <person name="McCowan C."/>
            <person name="Murphy C."/>
            <person name="Pearson M."/>
            <person name="Poon T.W."/>
            <person name="Priest M."/>
            <person name="Roberts A."/>
            <person name="Saif S."/>
            <person name="Shea T."/>
            <person name="Sisk P."/>
            <person name="Sykes S."/>
            <person name="Wortman J."/>
            <person name="Nusbaum C."/>
            <person name="Birren B."/>
        </authorList>
    </citation>
    <scope>NUCLEOTIDE SEQUENCE [LARGE SCALE GENOMIC DNA]</scope>
    <source>
        <strain evidence="2 3">CBS 119918</strain>
    </source>
</reference>
<dbReference type="Proteomes" id="UP000027920">
    <property type="component" value="Unassembled WGS sequence"/>
</dbReference>
<gene>
    <name evidence="2" type="ORF">A1O9_10836</name>
</gene>
<sequence length="265" mass="29461">MVKFFTQIEPDLAEWAMKQPVFFVASAPLKGKHINLSPKGLPSSSFSILTPNQCAYVDATGSGIETISHIQENGRCTVMFCSFETSPRIMRFFCTGRVVAWNEPGFDGWLKRMGGKTVTGARAVVVLDVYKAQTSCGFAVPYLAVKPDPQSPTTNQIAYLEDRNTLGHWAGKQIENGVMNDYRANWNRRSLDGLPGLRVARKDFGESLWLGDVTSQVRKRNGVHMALVAVFSSLATVVALWLWGVLRLREADVEWFGRLRGLNVS</sequence>
<dbReference type="GeneID" id="25285739"/>
<keyword evidence="1" id="KW-0472">Membrane</keyword>
<dbReference type="RefSeq" id="XP_013255520.1">
    <property type="nucleotide sequence ID" value="XM_013400066.1"/>
</dbReference>
<keyword evidence="3" id="KW-1185">Reference proteome</keyword>
<accession>A0A072PBI9</accession>